<dbReference type="EMBL" id="FQVK01000020">
    <property type="protein sequence ID" value="SHF17727.1"/>
    <property type="molecule type" value="Genomic_DNA"/>
</dbReference>
<reference evidence="1 2" key="1">
    <citation type="submission" date="2016-11" db="EMBL/GenBank/DDBJ databases">
        <authorList>
            <person name="Varghese N."/>
            <person name="Submissions S."/>
        </authorList>
    </citation>
    <scope>NUCLEOTIDE SEQUENCE [LARGE SCALE GENOMIC DNA]</scope>
    <source>
        <strain evidence="1 2">DSM 29341</strain>
    </source>
</reference>
<dbReference type="AlphaFoldDB" id="A0A1M4ZIV0"/>
<sequence>MNWSTHHLNVYDDNDVTARPEGITRRADGSD</sequence>
<evidence type="ECO:0000313" key="1">
    <source>
        <dbReference type="EMBL" id="SHF17727.1"/>
    </source>
</evidence>
<proteinExistence type="predicted"/>
<evidence type="ECO:0000313" key="2">
    <source>
        <dbReference type="Proteomes" id="UP000325134"/>
    </source>
</evidence>
<accession>A0A1M4ZIV0</accession>
<organism evidence="1 2">
    <name type="scientific">Ruegeria intermedia</name>
    <dbReference type="NCBI Taxonomy" id="996115"/>
    <lineage>
        <taxon>Bacteria</taxon>
        <taxon>Pseudomonadati</taxon>
        <taxon>Pseudomonadota</taxon>
        <taxon>Alphaproteobacteria</taxon>
        <taxon>Rhodobacterales</taxon>
        <taxon>Roseobacteraceae</taxon>
        <taxon>Ruegeria</taxon>
    </lineage>
</organism>
<name>A0A1M4ZIV0_9RHOB</name>
<protein>
    <submittedName>
        <fullName evidence="1">Uncharacterized protein</fullName>
    </submittedName>
</protein>
<keyword evidence="2" id="KW-1185">Reference proteome</keyword>
<gene>
    <name evidence="1" type="ORF">SAMN05444279_12013</name>
</gene>
<dbReference type="Proteomes" id="UP000325134">
    <property type="component" value="Unassembled WGS sequence"/>
</dbReference>